<dbReference type="AlphaFoldDB" id="A0A1G9T3H6"/>
<evidence type="ECO:0000313" key="1">
    <source>
        <dbReference type="EMBL" id="SDM42269.1"/>
    </source>
</evidence>
<reference evidence="1 2" key="1">
    <citation type="submission" date="2016-10" db="EMBL/GenBank/DDBJ databases">
        <authorList>
            <person name="de Groot N.N."/>
        </authorList>
    </citation>
    <scope>NUCLEOTIDE SEQUENCE [LARGE SCALE GENOMIC DNA]</scope>
    <source>
        <strain evidence="1 2">DSM 1736</strain>
    </source>
</reference>
<organism evidence="1 2">
    <name type="scientific">Dendrosporobacter quercicolus</name>
    <dbReference type="NCBI Taxonomy" id="146817"/>
    <lineage>
        <taxon>Bacteria</taxon>
        <taxon>Bacillati</taxon>
        <taxon>Bacillota</taxon>
        <taxon>Negativicutes</taxon>
        <taxon>Selenomonadales</taxon>
        <taxon>Sporomusaceae</taxon>
        <taxon>Dendrosporobacter</taxon>
    </lineage>
</organism>
<sequence>MDFLELAKARYSVRKFTKQQVETKKRTGFWKLAALLQPQ</sequence>
<dbReference type="GO" id="GO:0016491">
    <property type="term" value="F:oxidoreductase activity"/>
    <property type="evidence" value="ECO:0007669"/>
    <property type="project" value="InterPro"/>
</dbReference>
<proteinExistence type="predicted"/>
<evidence type="ECO:0000313" key="2">
    <source>
        <dbReference type="Proteomes" id="UP000214880"/>
    </source>
</evidence>
<dbReference type="EMBL" id="FNHB01000004">
    <property type="protein sequence ID" value="SDM42269.1"/>
    <property type="molecule type" value="Genomic_DNA"/>
</dbReference>
<dbReference type="InterPro" id="IPR000415">
    <property type="entry name" value="Nitroreductase-like"/>
</dbReference>
<evidence type="ECO:0008006" key="3">
    <source>
        <dbReference type="Google" id="ProtNLM"/>
    </source>
</evidence>
<protein>
    <recommendedName>
        <fullName evidence="3">Nitroreductase family protein</fullName>
    </recommendedName>
</protein>
<gene>
    <name evidence="1" type="ORF">SAMN04488502_104202</name>
</gene>
<dbReference type="SUPFAM" id="SSF55469">
    <property type="entry name" value="FMN-dependent nitroreductase-like"/>
    <property type="match status" value="1"/>
</dbReference>
<dbReference type="Proteomes" id="UP000214880">
    <property type="component" value="Unassembled WGS sequence"/>
</dbReference>
<accession>A0A1G9T3H6</accession>
<keyword evidence="2" id="KW-1185">Reference proteome</keyword>
<name>A0A1G9T3H6_9FIRM</name>